<dbReference type="EMBL" id="MW182787">
    <property type="protein sequence ID" value="QTE03433.1"/>
    <property type="molecule type" value="Genomic_DNA"/>
</dbReference>
<dbReference type="GO" id="GO:0046872">
    <property type="term" value="F:metal ion binding"/>
    <property type="evidence" value="ECO:0007669"/>
    <property type="project" value="UniProtKB-KW"/>
</dbReference>
<evidence type="ECO:0000256" key="3">
    <source>
        <dbReference type="ARBA" id="ARBA00022562"/>
    </source>
</evidence>
<keyword evidence="14" id="KW-0175">Coiled coil</keyword>
<evidence type="ECO:0000256" key="5">
    <source>
        <dbReference type="ARBA" id="ARBA00022695"/>
    </source>
</evidence>
<dbReference type="GO" id="GO:0003677">
    <property type="term" value="F:DNA binding"/>
    <property type="evidence" value="ECO:0007669"/>
    <property type="project" value="UniProtKB-KW"/>
</dbReference>
<name>A0A8A4XB44_9VIRU</name>
<evidence type="ECO:0000256" key="8">
    <source>
        <dbReference type="ARBA" id="ARBA00022723"/>
    </source>
</evidence>
<feature type="domain" description="CRESS-DNA virus Rep endonuclease" evidence="15">
    <location>
        <begin position="13"/>
        <end position="109"/>
    </location>
</feature>
<feature type="coiled-coil region" evidence="14">
    <location>
        <begin position="135"/>
        <end position="162"/>
    </location>
</feature>
<proteinExistence type="predicted"/>
<keyword evidence="4" id="KW-0808">Transferase</keyword>
<keyword evidence="12" id="KW-0190">Covalent protein-DNA linkage</keyword>
<sequence>MATEGRLRNTTGNTKSRSVQITLNDIERYDELMDNLETYKSMDYYISCLEEAPTTGHKHIHIYVHFKVPIRISYKKMCGAHVEQCRGTPKQNIDYIEKGGNILDEWGTRPKQGVKNIGDLMEMERNEVPPNLRNIYDKEKEKRNAEDNFKNMLEEIKNDNLKGPKVIYITGDSGTGKTYKAYKIATEKYDTDDIGKITFNNGFADIINKEAKCFIVEEFRPSDIKGSKLLEFLDKYGCSLNTKGGFAYVRPELIIIASIFHPYTLYTSEENNKQFMRRISELIELQKQKKDILEGID</sequence>
<dbReference type="GO" id="GO:0042025">
    <property type="term" value="C:host cell nucleus"/>
    <property type="evidence" value="ECO:0007669"/>
    <property type="project" value="UniProtKB-SubCell"/>
</dbReference>
<dbReference type="SUPFAM" id="SSF52540">
    <property type="entry name" value="P-loop containing nucleoside triphosphate hydrolases"/>
    <property type="match status" value="1"/>
</dbReference>
<protein>
    <recommendedName>
        <fullName evidence="2">Replication-associated protein</fullName>
    </recommendedName>
</protein>
<dbReference type="GO" id="GO:0006260">
    <property type="term" value="P:DNA replication"/>
    <property type="evidence" value="ECO:0007669"/>
    <property type="project" value="UniProtKB-KW"/>
</dbReference>
<dbReference type="GO" id="GO:0016787">
    <property type="term" value="F:hydrolase activity"/>
    <property type="evidence" value="ECO:0007669"/>
    <property type="project" value="UniProtKB-KW"/>
</dbReference>
<keyword evidence="11" id="KW-0378">Hydrolase</keyword>
<keyword evidence="10" id="KW-0255">Endonuclease</keyword>
<comment type="subcellular location">
    <subcellularLocation>
        <location evidence="1">Host nucleus</location>
    </subcellularLocation>
</comment>
<dbReference type="GO" id="GO:0016779">
    <property type="term" value="F:nucleotidyltransferase activity"/>
    <property type="evidence" value="ECO:0007669"/>
    <property type="project" value="UniProtKB-KW"/>
</dbReference>
<evidence type="ECO:0000256" key="12">
    <source>
        <dbReference type="ARBA" id="ARBA00023124"/>
    </source>
</evidence>
<evidence type="ECO:0000256" key="14">
    <source>
        <dbReference type="SAM" id="Coils"/>
    </source>
</evidence>
<dbReference type="GO" id="GO:0004519">
    <property type="term" value="F:endonuclease activity"/>
    <property type="evidence" value="ECO:0007669"/>
    <property type="project" value="UniProtKB-KW"/>
</dbReference>
<evidence type="ECO:0000256" key="7">
    <source>
        <dbReference type="ARBA" id="ARBA00022722"/>
    </source>
</evidence>
<evidence type="ECO:0000256" key="10">
    <source>
        <dbReference type="ARBA" id="ARBA00022759"/>
    </source>
</evidence>
<keyword evidence="8" id="KW-0479">Metal-binding</keyword>
<evidence type="ECO:0000256" key="11">
    <source>
        <dbReference type="ARBA" id="ARBA00022801"/>
    </source>
</evidence>
<dbReference type="Gene3D" id="3.40.1310.20">
    <property type="match status" value="1"/>
</dbReference>
<evidence type="ECO:0000256" key="9">
    <source>
        <dbReference type="ARBA" id="ARBA00022741"/>
    </source>
</evidence>
<evidence type="ECO:0000256" key="1">
    <source>
        <dbReference type="ARBA" id="ARBA00004147"/>
    </source>
</evidence>
<keyword evidence="6" id="KW-0235">DNA replication</keyword>
<evidence type="ECO:0000256" key="13">
    <source>
        <dbReference type="ARBA" id="ARBA00023125"/>
    </source>
</evidence>
<keyword evidence="3" id="KW-1048">Host nucleus</keyword>
<evidence type="ECO:0000313" key="16">
    <source>
        <dbReference type="EMBL" id="QTE03433.1"/>
    </source>
</evidence>
<dbReference type="InterPro" id="IPR049912">
    <property type="entry name" value="CRESS_DNA_REP"/>
</dbReference>
<evidence type="ECO:0000256" key="2">
    <source>
        <dbReference type="ARBA" id="ARBA00014531"/>
    </source>
</evidence>
<evidence type="ECO:0000256" key="4">
    <source>
        <dbReference type="ARBA" id="ARBA00022679"/>
    </source>
</evidence>
<reference evidence="16" key="1">
    <citation type="submission" date="2020-10" db="EMBL/GenBank/DDBJ databases">
        <title>CRESS DNA virus dark matter in the feces of wild birds.</title>
        <authorList>
            <person name="Yang S."/>
            <person name="Zhang W."/>
        </authorList>
    </citation>
    <scope>NUCLEOTIDE SEQUENCE</scope>
    <source>
        <strain evidence="16">Eph225cre4</strain>
    </source>
</reference>
<accession>A0A8A4XB44</accession>
<keyword evidence="7" id="KW-0540">Nuclease</keyword>
<keyword evidence="13" id="KW-0238">DNA-binding</keyword>
<keyword evidence="9" id="KW-0547">Nucleotide-binding</keyword>
<dbReference type="GO" id="GO:0000166">
    <property type="term" value="F:nucleotide binding"/>
    <property type="evidence" value="ECO:0007669"/>
    <property type="project" value="UniProtKB-KW"/>
</dbReference>
<evidence type="ECO:0000259" key="15">
    <source>
        <dbReference type="PROSITE" id="PS52020"/>
    </source>
</evidence>
<evidence type="ECO:0000256" key="6">
    <source>
        <dbReference type="ARBA" id="ARBA00022705"/>
    </source>
</evidence>
<dbReference type="InterPro" id="IPR027417">
    <property type="entry name" value="P-loop_NTPase"/>
</dbReference>
<keyword evidence="5" id="KW-0548">Nucleotidyltransferase</keyword>
<dbReference type="PROSITE" id="PS52020">
    <property type="entry name" value="CRESS_DNA_REP"/>
    <property type="match status" value="1"/>
</dbReference>
<organism evidence="16">
    <name type="scientific">Syrmaticus ellioti CRESS-DNA-virus sp</name>
    <dbReference type="NCBI Taxonomy" id="2815058"/>
    <lineage>
        <taxon>Viruses</taxon>
        <taxon>Monodnaviria</taxon>
        <taxon>Shotokuvirae</taxon>
        <taxon>Cressdnaviricota</taxon>
    </lineage>
</organism>